<evidence type="ECO:0000313" key="2">
    <source>
        <dbReference type="EMBL" id="PON77336.1"/>
    </source>
</evidence>
<dbReference type="AlphaFoldDB" id="A0A2P5DVL2"/>
<dbReference type="PANTHER" id="PTHR33116">
    <property type="entry name" value="REVERSE TRANSCRIPTASE ZINC-BINDING DOMAIN-CONTAINING PROTEIN-RELATED-RELATED"/>
    <property type="match status" value="1"/>
</dbReference>
<reference evidence="3" key="1">
    <citation type="submission" date="2016-06" db="EMBL/GenBank/DDBJ databases">
        <title>Parallel loss of symbiosis genes in relatives of nitrogen-fixing non-legume Parasponia.</title>
        <authorList>
            <person name="Van Velzen R."/>
            <person name="Holmer R."/>
            <person name="Bu F."/>
            <person name="Rutten L."/>
            <person name="Van Zeijl A."/>
            <person name="Liu W."/>
            <person name="Santuari L."/>
            <person name="Cao Q."/>
            <person name="Sharma T."/>
            <person name="Shen D."/>
            <person name="Roswanjaya Y."/>
            <person name="Wardhani T."/>
            <person name="Kalhor M.S."/>
            <person name="Jansen J."/>
            <person name="Van den Hoogen J."/>
            <person name="Gungor B."/>
            <person name="Hartog M."/>
            <person name="Hontelez J."/>
            <person name="Verver J."/>
            <person name="Yang W.-C."/>
            <person name="Schijlen E."/>
            <person name="Repin R."/>
            <person name="Schilthuizen M."/>
            <person name="Schranz E."/>
            <person name="Heidstra R."/>
            <person name="Miyata K."/>
            <person name="Fedorova E."/>
            <person name="Kohlen W."/>
            <person name="Bisseling T."/>
            <person name="Smit S."/>
            <person name="Geurts R."/>
        </authorList>
    </citation>
    <scope>NUCLEOTIDE SEQUENCE [LARGE SCALE GENOMIC DNA]</scope>
    <source>
        <strain evidence="3">cv. WU1-14</strain>
    </source>
</reference>
<accession>A0A2P5DVL2</accession>
<dbReference type="PANTHER" id="PTHR33116:SF86">
    <property type="entry name" value="REVERSE TRANSCRIPTASE DOMAIN-CONTAINING PROTEIN"/>
    <property type="match status" value="1"/>
</dbReference>
<dbReference type="EMBL" id="JXTB01000014">
    <property type="protein sequence ID" value="PON77336.1"/>
    <property type="molecule type" value="Genomic_DNA"/>
</dbReference>
<comment type="caution">
    <text evidence="2">The sequence shown here is derived from an EMBL/GenBank/DDBJ whole genome shotgun (WGS) entry which is preliminary data.</text>
</comment>
<evidence type="ECO:0000256" key="1">
    <source>
        <dbReference type="SAM" id="MobiDB-lite"/>
    </source>
</evidence>
<name>A0A2P5DVL2_PARAD</name>
<evidence type="ECO:0000313" key="3">
    <source>
        <dbReference type="Proteomes" id="UP000237105"/>
    </source>
</evidence>
<feature type="region of interest" description="Disordered" evidence="1">
    <location>
        <begin position="62"/>
        <end position="85"/>
    </location>
</feature>
<protein>
    <submittedName>
        <fullName evidence="2">Uncharacterized protein</fullName>
    </submittedName>
</protein>
<gene>
    <name evidence="2" type="ORF">PanWU01x14_029550</name>
</gene>
<dbReference type="STRING" id="3476.A0A2P5DVL2"/>
<dbReference type="OrthoDB" id="852164at2759"/>
<sequence length="428" mass="47757">MDPPSAAAHNFGKRKVQPYMLPRVTVEGLISDLPLSIAPSEQNTSGELDIANEERLFSLGTTISASNSAKPNDPMPTKKRSASNRERVIAEARKKMEERERKTVRSMEGCTKASPQPRQIEAFGVGLLGTHKPDCLILSETIISEHMTARKARYWGFLNFYYVPPVGLSGGLCVAWVEGIKLCTVLRTLKIGLSFGIASKRFQSNTSYRGGLLSAACYQQRSLNIILSCWIWLPRPFKFEGVWTGDPRSKWVVRKASGSFTCRPATKQLAKKCVAKEMLAVLQCYCRWSGQKSSRFSYLSSLAGISQKYLVDRVEAKVAGWKSKVLSKAGRLTLLIAAGQTIPMYAMMHTSLPQTTCSKMDQLCNNFWLGWANDKKLKWPLKAWSRICSPKTSGGLGLRRSSDFNRALCLLNGLWLMLTCIFFEAQIN</sequence>
<organism evidence="2 3">
    <name type="scientific">Parasponia andersonii</name>
    <name type="common">Sponia andersonii</name>
    <dbReference type="NCBI Taxonomy" id="3476"/>
    <lineage>
        <taxon>Eukaryota</taxon>
        <taxon>Viridiplantae</taxon>
        <taxon>Streptophyta</taxon>
        <taxon>Embryophyta</taxon>
        <taxon>Tracheophyta</taxon>
        <taxon>Spermatophyta</taxon>
        <taxon>Magnoliopsida</taxon>
        <taxon>eudicotyledons</taxon>
        <taxon>Gunneridae</taxon>
        <taxon>Pentapetalae</taxon>
        <taxon>rosids</taxon>
        <taxon>fabids</taxon>
        <taxon>Rosales</taxon>
        <taxon>Cannabaceae</taxon>
        <taxon>Parasponia</taxon>
    </lineage>
</organism>
<keyword evidence="3" id="KW-1185">Reference proteome</keyword>
<dbReference type="Proteomes" id="UP000237105">
    <property type="component" value="Unassembled WGS sequence"/>
</dbReference>
<proteinExistence type="predicted"/>